<dbReference type="PhylomeDB" id="B3SDY6"/>
<evidence type="ECO:0000313" key="21">
    <source>
        <dbReference type="EMBL" id="EDV19060.1"/>
    </source>
</evidence>
<dbReference type="RefSeq" id="XP_002118455.1">
    <property type="nucleotide sequence ID" value="XM_002118419.1"/>
</dbReference>
<evidence type="ECO:0000256" key="8">
    <source>
        <dbReference type="ARBA" id="ARBA00022771"/>
    </source>
</evidence>
<evidence type="ECO:0000256" key="6">
    <source>
        <dbReference type="ARBA" id="ARBA00022692"/>
    </source>
</evidence>
<evidence type="ECO:0000256" key="5">
    <source>
        <dbReference type="ARBA" id="ARBA00022679"/>
    </source>
</evidence>
<dbReference type="GO" id="GO:0008270">
    <property type="term" value="F:zinc ion binding"/>
    <property type="evidence" value="ECO:0007669"/>
    <property type="project" value="UniProtKB-KW"/>
</dbReference>
<proteinExistence type="inferred from homology"/>
<keyword evidence="11" id="KW-0653">Protein transport</keyword>
<comment type="catalytic activity">
    <reaction evidence="16">
        <text>[E2 ubiquitin-conjugating enzyme]-S-ubiquitinyl-L-cysteine + [acceptor protein]-L-cysteine = [E2 ubiquitin-conjugating enzyme]-L-cysteine + [acceptor protein]-S-ubiquitinyl-L-cysteine.</text>
        <dbReference type="EC" id="2.3.2.36"/>
    </reaction>
</comment>
<keyword evidence="8 19" id="KW-0863">Zinc-finger</keyword>
<dbReference type="PROSITE" id="PS50089">
    <property type="entry name" value="ZF_RING_2"/>
    <property type="match status" value="1"/>
</dbReference>
<dbReference type="EMBL" id="DS985317">
    <property type="protein sequence ID" value="EDV19060.1"/>
    <property type="molecule type" value="Genomic_DNA"/>
</dbReference>
<dbReference type="InterPro" id="IPR006845">
    <property type="entry name" value="Pex_N"/>
</dbReference>
<evidence type="ECO:0000259" key="20">
    <source>
        <dbReference type="PROSITE" id="PS50089"/>
    </source>
</evidence>
<evidence type="ECO:0000256" key="7">
    <source>
        <dbReference type="ARBA" id="ARBA00022723"/>
    </source>
</evidence>
<dbReference type="CDD" id="cd16526">
    <property type="entry name" value="RING-HC_PEX2"/>
    <property type="match status" value="1"/>
</dbReference>
<keyword evidence="9" id="KW-0833">Ubl conjugation pathway</keyword>
<keyword evidence="6" id="KW-0812">Transmembrane</keyword>
<accession>B3SDY6</accession>
<dbReference type="GO" id="GO:0061630">
    <property type="term" value="F:ubiquitin protein ligase activity"/>
    <property type="evidence" value="ECO:0007669"/>
    <property type="project" value="UniProtKB-EC"/>
</dbReference>
<dbReference type="eggNOG" id="KOG2879">
    <property type="taxonomic scope" value="Eukaryota"/>
</dbReference>
<comment type="similarity">
    <text evidence="3">Belongs to the pex2/pex10/pex12 family.</text>
</comment>
<keyword evidence="14" id="KW-0576">Peroxisome</keyword>
<keyword evidence="5" id="KW-0808">Transferase</keyword>
<dbReference type="InterPro" id="IPR025654">
    <property type="entry name" value="PEX2/10"/>
</dbReference>
<dbReference type="Gene3D" id="3.30.40.10">
    <property type="entry name" value="Zinc/RING finger domain, C3HC4 (zinc finger)"/>
    <property type="match status" value="1"/>
</dbReference>
<evidence type="ECO:0000256" key="16">
    <source>
        <dbReference type="ARBA" id="ARBA00034438"/>
    </source>
</evidence>
<dbReference type="InterPro" id="IPR001841">
    <property type="entry name" value="Znf_RING"/>
</dbReference>
<dbReference type="Proteomes" id="UP000009022">
    <property type="component" value="Unassembled WGS sequence"/>
</dbReference>
<dbReference type="KEGG" id="tad:TRIADDRAFT_62490"/>
<evidence type="ECO:0000256" key="18">
    <source>
        <dbReference type="ARBA" id="ARBA00034543"/>
    </source>
</evidence>
<evidence type="ECO:0000256" key="3">
    <source>
        <dbReference type="ARBA" id="ARBA00008704"/>
    </source>
</evidence>
<evidence type="ECO:0000256" key="10">
    <source>
        <dbReference type="ARBA" id="ARBA00022833"/>
    </source>
</evidence>
<evidence type="ECO:0000313" key="22">
    <source>
        <dbReference type="Proteomes" id="UP000009022"/>
    </source>
</evidence>
<keyword evidence="13" id="KW-0472">Membrane</keyword>
<protein>
    <recommendedName>
        <fullName evidence="18">Peroxisome biogenesis factor 2</fullName>
        <ecNumber evidence="17">2.3.2.36</ecNumber>
    </recommendedName>
    <alternativeName>
        <fullName evidence="15">Peroxin-2</fullName>
    </alternativeName>
</protein>
<feature type="domain" description="RING-type" evidence="20">
    <location>
        <begin position="237"/>
        <end position="276"/>
    </location>
</feature>
<evidence type="ECO:0000256" key="17">
    <source>
        <dbReference type="ARBA" id="ARBA00034523"/>
    </source>
</evidence>
<reference evidence="21 22" key="1">
    <citation type="journal article" date="2008" name="Nature">
        <title>The Trichoplax genome and the nature of placozoans.</title>
        <authorList>
            <person name="Srivastava M."/>
            <person name="Begovic E."/>
            <person name="Chapman J."/>
            <person name="Putnam N.H."/>
            <person name="Hellsten U."/>
            <person name="Kawashima T."/>
            <person name="Kuo A."/>
            <person name="Mitros T."/>
            <person name="Salamov A."/>
            <person name="Carpenter M.L."/>
            <person name="Signorovitch A.Y."/>
            <person name="Moreno M.A."/>
            <person name="Kamm K."/>
            <person name="Grimwood J."/>
            <person name="Schmutz J."/>
            <person name="Shapiro H."/>
            <person name="Grigoriev I.V."/>
            <person name="Buss L.W."/>
            <person name="Schierwater B."/>
            <person name="Dellaporta S.L."/>
            <person name="Rokhsar D.S."/>
        </authorList>
    </citation>
    <scope>NUCLEOTIDE SEQUENCE [LARGE SCALE GENOMIC DNA]</scope>
    <source>
        <strain evidence="21 22">Grell-BS-1999</strain>
    </source>
</reference>
<dbReference type="InParanoid" id="B3SDY6"/>
<keyword evidence="12" id="KW-1133">Transmembrane helix</keyword>
<comment type="pathway">
    <text evidence="2">Protein modification; protein ubiquitination.</text>
</comment>
<dbReference type="OrthoDB" id="1701437at2759"/>
<comment type="subcellular location">
    <subcellularLocation>
        <location evidence="1">Peroxisome membrane</location>
        <topology evidence="1">Multi-pass membrane protein</topology>
    </subcellularLocation>
</comment>
<dbReference type="EC" id="2.3.2.36" evidence="17"/>
<gene>
    <name evidence="21" type="ORF">TRIADDRAFT_62490</name>
</gene>
<sequence>MVQKLHFIEVKGKAFSLTSIDWRISSIVDCLETGLVKLDSSELDIELLNLFKSQLIEAIKYFQAGLLTKYEPELLLALRYLVWKNSVLSNGATLGQQMLNIAYRHKDNSEINRIQRILFGILTVFLPWLKERLSQFSDYARNNYLLRQVVRGIALLDNILTIGSLANFFSFLQTGRYKNLLERILSIHPEYSNPQSLRQEFLAFVLPLVNIYQTKMFFKQLLWSELSPKSSIKSTDCAFCGEIPCNIYQASCGHRFCYYCIKSRMLASVTVNCPSCGRVIRDHELAFARD</sequence>
<keyword evidence="4" id="KW-0813">Transport</keyword>
<dbReference type="HOGENOM" id="CLU_024591_3_1_1"/>
<evidence type="ECO:0000256" key="2">
    <source>
        <dbReference type="ARBA" id="ARBA00004906"/>
    </source>
</evidence>
<evidence type="ECO:0000256" key="14">
    <source>
        <dbReference type="ARBA" id="ARBA00023140"/>
    </source>
</evidence>
<dbReference type="PANTHER" id="PTHR48178">
    <property type="entry name" value="PEROXISOME BIOGENESIS FACTOR 2"/>
    <property type="match status" value="1"/>
</dbReference>
<keyword evidence="7" id="KW-0479">Metal-binding</keyword>
<organism evidence="21 22">
    <name type="scientific">Trichoplax adhaerens</name>
    <name type="common">Trichoplax reptans</name>
    <dbReference type="NCBI Taxonomy" id="10228"/>
    <lineage>
        <taxon>Eukaryota</taxon>
        <taxon>Metazoa</taxon>
        <taxon>Placozoa</taxon>
        <taxon>Uniplacotomia</taxon>
        <taxon>Trichoplacea</taxon>
        <taxon>Trichoplacidae</taxon>
        <taxon>Trichoplax</taxon>
    </lineage>
</organism>
<evidence type="ECO:0000256" key="15">
    <source>
        <dbReference type="ARBA" id="ARBA00032511"/>
    </source>
</evidence>
<evidence type="ECO:0000256" key="12">
    <source>
        <dbReference type="ARBA" id="ARBA00022989"/>
    </source>
</evidence>
<dbReference type="Pfam" id="PF04757">
    <property type="entry name" value="Pex2_Pex12"/>
    <property type="match status" value="1"/>
</dbReference>
<evidence type="ECO:0000256" key="11">
    <source>
        <dbReference type="ARBA" id="ARBA00022927"/>
    </source>
</evidence>
<evidence type="ECO:0000256" key="1">
    <source>
        <dbReference type="ARBA" id="ARBA00004585"/>
    </source>
</evidence>
<dbReference type="STRING" id="10228.B3SDY6"/>
<evidence type="ECO:0000256" key="4">
    <source>
        <dbReference type="ARBA" id="ARBA00022448"/>
    </source>
</evidence>
<keyword evidence="22" id="KW-1185">Reference proteome</keyword>
<dbReference type="GeneID" id="6759668"/>
<dbReference type="FunCoup" id="B3SDY6">
    <property type="interactions" value="1232"/>
</dbReference>
<dbReference type="InterPro" id="IPR045859">
    <property type="entry name" value="RING-HC_PEX2"/>
</dbReference>
<evidence type="ECO:0000256" key="19">
    <source>
        <dbReference type="PROSITE-ProRule" id="PRU00175"/>
    </source>
</evidence>
<dbReference type="GO" id="GO:0016558">
    <property type="term" value="P:protein import into peroxisome matrix"/>
    <property type="evidence" value="ECO:0007669"/>
    <property type="project" value="InterPro"/>
</dbReference>
<dbReference type="OMA" id="WHGLMEL"/>
<dbReference type="SUPFAM" id="SSF57850">
    <property type="entry name" value="RING/U-box"/>
    <property type="match status" value="1"/>
</dbReference>
<dbReference type="InterPro" id="IPR013083">
    <property type="entry name" value="Znf_RING/FYVE/PHD"/>
</dbReference>
<dbReference type="PANTHER" id="PTHR48178:SF1">
    <property type="entry name" value="PEROXISOME BIOGENESIS FACTOR 2"/>
    <property type="match status" value="1"/>
</dbReference>
<evidence type="ECO:0000256" key="13">
    <source>
        <dbReference type="ARBA" id="ARBA00023136"/>
    </source>
</evidence>
<name>B3SDY6_TRIAD</name>
<evidence type="ECO:0000256" key="9">
    <source>
        <dbReference type="ARBA" id="ARBA00022786"/>
    </source>
</evidence>
<keyword evidence="10" id="KW-0862">Zinc</keyword>
<dbReference type="SMART" id="SM00184">
    <property type="entry name" value="RING"/>
    <property type="match status" value="1"/>
</dbReference>
<dbReference type="InterPro" id="IPR017907">
    <property type="entry name" value="Znf_RING_CS"/>
</dbReference>
<dbReference type="GO" id="GO:0005778">
    <property type="term" value="C:peroxisomal membrane"/>
    <property type="evidence" value="ECO:0007669"/>
    <property type="project" value="UniProtKB-SubCell"/>
</dbReference>
<dbReference type="PROSITE" id="PS00518">
    <property type="entry name" value="ZF_RING_1"/>
    <property type="match status" value="1"/>
</dbReference>
<dbReference type="CTD" id="6759668"/>
<dbReference type="AlphaFoldDB" id="B3SDY6"/>